<reference evidence="1 2" key="1">
    <citation type="journal article" date="2018" name="New Phytol.">
        <title>Phylogenomics of Endogonaceae and evolution of mycorrhizas within Mucoromycota.</title>
        <authorList>
            <person name="Chang Y."/>
            <person name="Desiro A."/>
            <person name="Na H."/>
            <person name="Sandor L."/>
            <person name="Lipzen A."/>
            <person name="Clum A."/>
            <person name="Barry K."/>
            <person name="Grigoriev I.V."/>
            <person name="Martin F.M."/>
            <person name="Stajich J.E."/>
            <person name="Smith M.E."/>
            <person name="Bonito G."/>
            <person name="Spatafora J.W."/>
        </authorList>
    </citation>
    <scope>NUCLEOTIDE SEQUENCE [LARGE SCALE GENOMIC DNA]</scope>
    <source>
        <strain evidence="1 2">GMNB39</strain>
    </source>
</reference>
<name>A0A433CZ64_9FUNG</name>
<comment type="caution">
    <text evidence="1">The sequence shown here is derived from an EMBL/GenBank/DDBJ whole genome shotgun (WGS) entry which is preliminary data.</text>
</comment>
<sequence>MGYLDAPDHQVYYCHANIVVERELSRAQEALNGPQDELNDKLRRLGDVDDKLAKNYGLNQEWAKLEDQCFELNEGESIRCYCRDLRLKIGGLISSLVMPFFADTRTPSAFLARHTRNPTAITRPHTSGCAFTGNSDPISDEHYAKQLYSEGTRCWNGPDRSVKVRAYLKTHFDVPIPHFSRFPRTRIYRPAIKTPYVSGHLRVRLDHRALLRHGAREVRVRVQAPLSCCVSVGGQRRRQAGGRREELACARGVISMRDTF</sequence>
<organism evidence="1 2">
    <name type="scientific">Jimgerdemannia flammicorona</name>
    <dbReference type="NCBI Taxonomy" id="994334"/>
    <lineage>
        <taxon>Eukaryota</taxon>
        <taxon>Fungi</taxon>
        <taxon>Fungi incertae sedis</taxon>
        <taxon>Mucoromycota</taxon>
        <taxon>Mucoromycotina</taxon>
        <taxon>Endogonomycetes</taxon>
        <taxon>Endogonales</taxon>
        <taxon>Endogonaceae</taxon>
        <taxon>Jimgerdemannia</taxon>
    </lineage>
</organism>
<evidence type="ECO:0000313" key="1">
    <source>
        <dbReference type="EMBL" id="RUP43882.1"/>
    </source>
</evidence>
<proteinExistence type="predicted"/>
<gene>
    <name evidence="1" type="ORF">BC936DRAFT_136587</name>
</gene>
<accession>A0A433CZ64</accession>
<dbReference type="AlphaFoldDB" id="A0A433CZ64"/>
<protein>
    <submittedName>
        <fullName evidence="1">Uncharacterized protein</fullName>
    </submittedName>
</protein>
<dbReference type="OrthoDB" id="28322at2759"/>
<dbReference type="EMBL" id="RBNI01010116">
    <property type="protein sequence ID" value="RUP43882.1"/>
    <property type="molecule type" value="Genomic_DNA"/>
</dbReference>
<evidence type="ECO:0000313" key="2">
    <source>
        <dbReference type="Proteomes" id="UP000268093"/>
    </source>
</evidence>
<keyword evidence="2" id="KW-1185">Reference proteome</keyword>
<dbReference type="Proteomes" id="UP000268093">
    <property type="component" value="Unassembled WGS sequence"/>
</dbReference>